<keyword evidence="2" id="KW-1185">Reference proteome</keyword>
<dbReference type="Proteomes" id="UP001362999">
    <property type="component" value="Unassembled WGS sequence"/>
</dbReference>
<evidence type="ECO:0000313" key="2">
    <source>
        <dbReference type="Proteomes" id="UP001362999"/>
    </source>
</evidence>
<proteinExistence type="predicted"/>
<evidence type="ECO:0000313" key="1">
    <source>
        <dbReference type="EMBL" id="KAK7022592.1"/>
    </source>
</evidence>
<protein>
    <submittedName>
        <fullName evidence="1">Uncharacterized protein</fullName>
    </submittedName>
</protein>
<reference evidence="1 2" key="1">
    <citation type="journal article" date="2024" name="J Genomics">
        <title>Draft genome sequencing and assembly of Favolaschia claudopus CIRM-BRFM 2984 isolated from oak limbs.</title>
        <authorList>
            <person name="Navarro D."/>
            <person name="Drula E."/>
            <person name="Chaduli D."/>
            <person name="Cazenave R."/>
            <person name="Ahrendt S."/>
            <person name="Wang J."/>
            <person name="Lipzen A."/>
            <person name="Daum C."/>
            <person name="Barry K."/>
            <person name="Grigoriev I.V."/>
            <person name="Favel A."/>
            <person name="Rosso M.N."/>
            <person name="Martin F."/>
        </authorList>
    </citation>
    <scope>NUCLEOTIDE SEQUENCE [LARGE SCALE GENOMIC DNA]</scope>
    <source>
        <strain evidence="1 2">CIRM-BRFM 2984</strain>
    </source>
</reference>
<dbReference type="AlphaFoldDB" id="A0AAW0B9J6"/>
<accession>A0AAW0B9J6</accession>
<gene>
    <name evidence="1" type="ORF">R3P38DRAFT_2780587</name>
</gene>
<comment type="caution">
    <text evidence="1">The sequence shown here is derived from an EMBL/GenBank/DDBJ whole genome shotgun (WGS) entry which is preliminary data.</text>
</comment>
<sequence>MWWGFYSTRQDLAPDVQTEVDQEVGSPHSRFQKRRGLSWSKVDRRRRTFLVGGEETRKQFAFLEESEHGTDEIRRLPRDKRRERKFLCDQKAEKGSLFSWPEPEVMQEIQEWMVAKRNVKYLNAKCHQKVIEEDSVQKPGDPSERKTFECVYPANKTAMLKASGLDKRLNSVKLWSGRPICVVDDEVQQPDEEEGGREQGGKEAYASLRHFFGIRLSRSCQHLVRRSSCPVTAPWTSSPRFKFGNSKRSWVLAYDVQQPGLGILLTAQRHGTHGSRYLAAPTLVSASLITVISQTVESCRLGIVSR</sequence>
<name>A0AAW0B9J6_9AGAR</name>
<organism evidence="1 2">
    <name type="scientific">Favolaschia claudopus</name>
    <dbReference type="NCBI Taxonomy" id="2862362"/>
    <lineage>
        <taxon>Eukaryota</taxon>
        <taxon>Fungi</taxon>
        <taxon>Dikarya</taxon>
        <taxon>Basidiomycota</taxon>
        <taxon>Agaricomycotina</taxon>
        <taxon>Agaricomycetes</taxon>
        <taxon>Agaricomycetidae</taxon>
        <taxon>Agaricales</taxon>
        <taxon>Marasmiineae</taxon>
        <taxon>Mycenaceae</taxon>
        <taxon>Favolaschia</taxon>
    </lineage>
</organism>
<dbReference type="EMBL" id="JAWWNJ010000037">
    <property type="protein sequence ID" value="KAK7022592.1"/>
    <property type="molecule type" value="Genomic_DNA"/>
</dbReference>